<proteinExistence type="predicted"/>
<evidence type="ECO:0000256" key="1">
    <source>
        <dbReference type="SAM" id="MobiDB-lite"/>
    </source>
</evidence>
<sequence length="89" mass="9272">MLPSLLILSLLSSPALSSRHNPTYTCQGGLANNGPLFGRITHEAAMATMLLANTTVTQASGFPRRMDGPEDRVVRTGRKGGGGAYEGGV</sequence>
<gene>
    <name evidence="3" type="ORF">CDD80_3184</name>
</gene>
<evidence type="ECO:0000313" key="3">
    <source>
        <dbReference type="EMBL" id="PHH74284.1"/>
    </source>
</evidence>
<name>A0A2C5Z4H5_9HYPO</name>
<comment type="caution">
    <text evidence="3">The sequence shown here is derived from an EMBL/GenBank/DDBJ whole genome shotgun (WGS) entry which is preliminary data.</text>
</comment>
<accession>A0A2C5Z4H5</accession>
<keyword evidence="4" id="KW-1185">Reference proteome</keyword>
<feature type="compositionally biased region" description="Basic and acidic residues" evidence="1">
    <location>
        <begin position="64"/>
        <end position="74"/>
    </location>
</feature>
<feature type="chain" id="PRO_5012203169" description="Secreted protein" evidence="2">
    <location>
        <begin position="18"/>
        <end position="89"/>
    </location>
</feature>
<reference evidence="3 4" key="1">
    <citation type="submission" date="2017-06" db="EMBL/GenBank/DDBJ databases">
        <title>Ant-infecting Ophiocordyceps genomes reveal a high diversity of potential behavioral manipulation genes and a possible major role for enterotoxins.</title>
        <authorList>
            <person name="De Bekker C."/>
            <person name="Evans H.C."/>
            <person name="Brachmann A."/>
            <person name="Hughes D.P."/>
        </authorList>
    </citation>
    <scope>NUCLEOTIDE SEQUENCE [LARGE SCALE GENOMIC DNA]</scope>
    <source>
        <strain evidence="3 4">Map16</strain>
    </source>
</reference>
<keyword evidence="2" id="KW-0732">Signal</keyword>
<feature type="signal peptide" evidence="2">
    <location>
        <begin position="1"/>
        <end position="17"/>
    </location>
</feature>
<organism evidence="3 4">
    <name type="scientific">Ophiocordyceps camponoti-rufipedis</name>
    <dbReference type="NCBI Taxonomy" id="2004952"/>
    <lineage>
        <taxon>Eukaryota</taxon>
        <taxon>Fungi</taxon>
        <taxon>Dikarya</taxon>
        <taxon>Ascomycota</taxon>
        <taxon>Pezizomycotina</taxon>
        <taxon>Sordariomycetes</taxon>
        <taxon>Hypocreomycetidae</taxon>
        <taxon>Hypocreales</taxon>
        <taxon>Ophiocordycipitaceae</taxon>
        <taxon>Ophiocordyceps</taxon>
    </lineage>
</organism>
<evidence type="ECO:0008006" key="5">
    <source>
        <dbReference type="Google" id="ProtNLM"/>
    </source>
</evidence>
<dbReference type="EMBL" id="NJES01000283">
    <property type="protein sequence ID" value="PHH74284.1"/>
    <property type="molecule type" value="Genomic_DNA"/>
</dbReference>
<dbReference type="Proteomes" id="UP000226431">
    <property type="component" value="Unassembled WGS sequence"/>
</dbReference>
<evidence type="ECO:0000313" key="4">
    <source>
        <dbReference type="Proteomes" id="UP000226431"/>
    </source>
</evidence>
<protein>
    <recommendedName>
        <fullName evidence="5">Secreted protein</fullName>
    </recommendedName>
</protein>
<dbReference type="AlphaFoldDB" id="A0A2C5Z4H5"/>
<evidence type="ECO:0000256" key="2">
    <source>
        <dbReference type="SAM" id="SignalP"/>
    </source>
</evidence>
<feature type="compositionally biased region" description="Gly residues" evidence="1">
    <location>
        <begin position="79"/>
        <end position="89"/>
    </location>
</feature>
<feature type="region of interest" description="Disordered" evidence="1">
    <location>
        <begin position="60"/>
        <end position="89"/>
    </location>
</feature>